<dbReference type="GO" id="GO:0022857">
    <property type="term" value="F:transmembrane transporter activity"/>
    <property type="evidence" value="ECO:0007669"/>
    <property type="project" value="TreeGrafter"/>
</dbReference>
<comment type="caution">
    <text evidence="7">The sequence shown here is derived from an EMBL/GenBank/DDBJ whole genome shotgun (WGS) entry which is preliminary data.</text>
</comment>
<sequence>MLYYLLHWDMAHYWGSDAFNQLVQVARRNSVPQWSLMLLQVPKEDSYFWFTVIPAVLAPSLGPVIGGPAFSVSLLEWFLTILSSVAAVLVLLFFPKTWRRIGGDGSLTPLPKYRSVWQSIQLRRKKRTRRPNALVQIMTNSSSASIPGNNFKFKPPNILRSLFLLFEEETSLLLWTSSLVFAGYYYIATVMPSIFSKCYGYSVIQVSLMYLSMAFGSIGTASIVRPAINWNYKCHCAQSGVPYDRSRQKDLSTFPVEKVDRLGLGDACRSSWAVPCVNSFCLGIGMIEYNNTTNILLVDVHPDRAVTATAANNVTRCLDGAGANVAAVLMMDVMGIGSAFTLLAHPKS</sequence>
<evidence type="ECO:0000313" key="7">
    <source>
        <dbReference type="EMBL" id="OAA45610.1"/>
    </source>
</evidence>
<comment type="subcellular location">
    <subcellularLocation>
        <location evidence="1">Membrane</location>
        <topology evidence="1">Multi-pass membrane protein</topology>
    </subcellularLocation>
</comment>
<dbReference type="OrthoDB" id="440553at2759"/>
<dbReference type="STRING" id="1081105.A0A162LVU6"/>
<feature type="transmembrane region" description="Helical" evidence="6">
    <location>
        <begin position="170"/>
        <end position="187"/>
    </location>
</feature>
<keyword evidence="4 6" id="KW-1133">Transmembrane helix</keyword>
<gene>
    <name evidence="7" type="ORF">NOR_03399</name>
</gene>
<dbReference type="PANTHER" id="PTHR23502:SF51">
    <property type="entry name" value="QUINIDINE RESISTANCE PROTEIN 1-RELATED"/>
    <property type="match status" value="1"/>
</dbReference>
<dbReference type="PANTHER" id="PTHR23502">
    <property type="entry name" value="MAJOR FACILITATOR SUPERFAMILY"/>
    <property type="match status" value="1"/>
</dbReference>
<evidence type="ECO:0000256" key="2">
    <source>
        <dbReference type="ARBA" id="ARBA00022448"/>
    </source>
</evidence>
<evidence type="ECO:0000256" key="6">
    <source>
        <dbReference type="SAM" id="Phobius"/>
    </source>
</evidence>
<dbReference type="OMA" id="HCAMAGL"/>
<organism evidence="7 8">
    <name type="scientific">Metarhizium rileyi (strain RCEF 4871)</name>
    <name type="common">Nomuraea rileyi</name>
    <dbReference type="NCBI Taxonomy" id="1649241"/>
    <lineage>
        <taxon>Eukaryota</taxon>
        <taxon>Fungi</taxon>
        <taxon>Dikarya</taxon>
        <taxon>Ascomycota</taxon>
        <taxon>Pezizomycotina</taxon>
        <taxon>Sordariomycetes</taxon>
        <taxon>Hypocreomycetidae</taxon>
        <taxon>Hypocreales</taxon>
        <taxon>Clavicipitaceae</taxon>
        <taxon>Metarhizium</taxon>
    </lineage>
</organism>
<keyword evidence="3 6" id="KW-0812">Transmembrane</keyword>
<dbReference type="SUPFAM" id="SSF103473">
    <property type="entry name" value="MFS general substrate transporter"/>
    <property type="match status" value="1"/>
</dbReference>
<evidence type="ECO:0000256" key="5">
    <source>
        <dbReference type="ARBA" id="ARBA00023136"/>
    </source>
</evidence>
<dbReference type="GO" id="GO:0005886">
    <property type="term" value="C:plasma membrane"/>
    <property type="evidence" value="ECO:0007669"/>
    <property type="project" value="TreeGrafter"/>
</dbReference>
<feature type="transmembrane region" description="Helical" evidence="6">
    <location>
        <begin position="199"/>
        <end position="224"/>
    </location>
</feature>
<keyword evidence="8" id="KW-1185">Reference proteome</keyword>
<keyword evidence="2" id="KW-0813">Transport</keyword>
<name>A0A162LVU6_METRR</name>
<dbReference type="Gene3D" id="1.20.1250.20">
    <property type="entry name" value="MFS general substrate transporter like domains"/>
    <property type="match status" value="1"/>
</dbReference>
<feature type="transmembrane region" description="Helical" evidence="6">
    <location>
        <begin position="47"/>
        <end position="65"/>
    </location>
</feature>
<accession>A0A162LVU6</accession>
<protein>
    <submittedName>
        <fullName evidence="7">Major facilitator superfamily domain, general substrate transporter</fullName>
    </submittedName>
</protein>
<reference evidence="7 8" key="1">
    <citation type="journal article" date="2016" name="Genome Biol. Evol.">
        <title>Divergent and convergent evolution of fungal pathogenicity.</title>
        <authorList>
            <person name="Shang Y."/>
            <person name="Xiao G."/>
            <person name="Zheng P."/>
            <person name="Cen K."/>
            <person name="Zhan S."/>
            <person name="Wang C."/>
        </authorList>
    </citation>
    <scope>NUCLEOTIDE SEQUENCE [LARGE SCALE GENOMIC DNA]</scope>
    <source>
        <strain evidence="7 8">RCEF 4871</strain>
    </source>
</reference>
<evidence type="ECO:0000256" key="1">
    <source>
        <dbReference type="ARBA" id="ARBA00004141"/>
    </source>
</evidence>
<evidence type="ECO:0000313" key="8">
    <source>
        <dbReference type="Proteomes" id="UP000243498"/>
    </source>
</evidence>
<evidence type="ECO:0000256" key="3">
    <source>
        <dbReference type="ARBA" id="ARBA00022692"/>
    </source>
</evidence>
<dbReference type="Proteomes" id="UP000243498">
    <property type="component" value="Unassembled WGS sequence"/>
</dbReference>
<dbReference type="InterPro" id="IPR036259">
    <property type="entry name" value="MFS_trans_sf"/>
</dbReference>
<evidence type="ECO:0000256" key="4">
    <source>
        <dbReference type="ARBA" id="ARBA00022989"/>
    </source>
</evidence>
<proteinExistence type="predicted"/>
<feature type="transmembrane region" description="Helical" evidence="6">
    <location>
        <begin position="77"/>
        <end position="94"/>
    </location>
</feature>
<dbReference type="AlphaFoldDB" id="A0A162LVU6"/>
<dbReference type="EMBL" id="AZHC01000008">
    <property type="protein sequence ID" value="OAA45610.1"/>
    <property type="molecule type" value="Genomic_DNA"/>
</dbReference>
<keyword evidence="5 6" id="KW-0472">Membrane</keyword>